<dbReference type="GO" id="GO:0016020">
    <property type="term" value="C:membrane"/>
    <property type="evidence" value="ECO:0007669"/>
    <property type="project" value="UniProtKB-SubCell"/>
</dbReference>
<feature type="transmembrane region" description="Helical" evidence="5">
    <location>
        <begin position="503"/>
        <end position="522"/>
    </location>
</feature>
<dbReference type="AlphaFoldDB" id="A0AAD6TS17"/>
<dbReference type="GO" id="GO:0016787">
    <property type="term" value="F:hydrolase activity"/>
    <property type="evidence" value="ECO:0007669"/>
    <property type="project" value="InterPro"/>
</dbReference>
<keyword evidence="2 5" id="KW-0812">Transmembrane</keyword>
<dbReference type="EMBL" id="JARJCN010000082">
    <property type="protein sequence ID" value="KAJ7076358.1"/>
    <property type="molecule type" value="Genomic_DNA"/>
</dbReference>
<accession>A0AAD6TS17</accession>
<comment type="caution">
    <text evidence="7">The sequence shown here is derived from an EMBL/GenBank/DDBJ whole genome shotgun (WGS) entry which is preliminary data.</text>
</comment>
<dbReference type="PANTHER" id="PTHR13315">
    <property type="entry name" value="METALLO PHOSPHOESTERASE RELATED"/>
    <property type="match status" value="1"/>
</dbReference>
<evidence type="ECO:0000256" key="2">
    <source>
        <dbReference type="ARBA" id="ARBA00022692"/>
    </source>
</evidence>
<feature type="domain" description="Calcineurin-like phosphoesterase" evidence="6">
    <location>
        <begin position="96"/>
        <end position="298"/>
    </location>
</feature>
<keyword evidence="4 5" id="KW-0472">Membrane</keyword>
<dbReference type="InterPro" id="IPR004843">
    <property type="entry name" value="Calcineurin-like_PHP"/>
</dbReference>
<protein>
    <submittedName>
        <fullName evidence="7">Metallo-dependent phosphatase-like protein</fullName>
    </submittedName>
</protein>
<dbReference type="InterPro" id="IPR029052">
    <property type="entry name" value="Metallo-depent_PP-like"/>
</dbReference>
<dbReference type="PANTHER" id="PTHR13315:SF4">
    <property type="entry name" value="METALLOPHOSPHOESTERASE, ISOFORM E"/>
    <property type="match status" value="1"/>
</dbReference>
<organism evidence="7 8">
    <name type="scientific">Mycena belliarum</name>
    <dbReference type="NCBI Taxonomy" id="1033014"/>
    <lineage>
        <taxon>Eukaryota</taxon>
        <taxon>Fungi</taxon>
        <taxon>Dikarya</taxon>
        <taxon>Basidiomycota</taxon>
        <taxon>Agaricomycotina</taxon>
        <taxon>Agaricomycetes</taxon>
        <taxon>Agaricomycetidae</taxon>
        <taxon>Agaricales</taxon>
        <taxon>Marasmiineae</taxon>
        <taxon>Mycenaceae</taxon>
        <taxon>Mycena</taxon>
    </lineage>
</organism>
<proteinExistence type="predicted"/>
<dbReference type="InterPro" id="IPR033308">
    <property type="entry name" value="PGAP5/Cdc1/Ted1"/>
</dbReference>
<dbReference type="GO" id="GO:0006506">
    <property type="term" value="P:GPI anchor biosynthetic process"/>
    <property type="evidence" value="ECO:0007669"/>
    <property type="project" value="InterPro"/>
</dbReference>
<evidence type="ECO:0000256" key="4">
    <source>
        <dbReference type="ARBA" id="ARBA00023136"/>
    </source>
</evidence>
<name>A0AAD6TS17_9AGAR</name>
<evidence type="ECO:0000313" key="7">
    <source>
        <dbReference type="EMBL" id="KAJ7076358.1"/>
    </source>
</evidence>
<dbReference type="Gene3D" id="3.60.21.10">
    <property type="match status" value="1"/>
</dbReference>
<evidence type="ECO:0000313" key="8">
    <source>
        <dbReference type="Proteomes" id="UP001222325"/>
    </source>
</evidence>
<comment type="subcellular location">
    <subcellularLocation>
        <location evidence="1">Membrane</location>
        <topology evidence="1">Multi-pass membrane protein</topology>
    </subcellularLocation>
</comment>
<feature type="transmembrane region" description="Helical" evidence="5">
    <location>
        <begin position="361"/>
        <end position="382"/>
    </location>
</feature>
<sequence>MTGMISLPRTRLAVKGLQLFWTLLAVWYEHVVFIYHVGRCVWPDSDIAPTKASARPTHVLLVADPQILDHRSYPGRAPSLTYISQLLVDLNLRKSWRAALRTRPDVVVFLGDMMDGGRFSMSDAEYEEYFQRFQSIFPLDQGIPRYFIPGNHDTGLGISDHFSKKAGARYESHFGPLNSHVTISNHTIIFLDATSLVEEDLQRLGQGNTYRDWPPVPGGSVEFVQQFSKSGNQDPIMLFTHIPLSRPDGASCGPSRERGTIRRGAGFGYQNTLGKATSEFLLSVLRPSVVFSGDDHDYCEYTHSLDNAGMSIRAREVTVKSMSMAMGIRRPGFQLLSLVPPHSSQGRFSHADSLCLLPDQLGIYLATYIPFLVLSLFIIFSANIHRICSRRKGQRRTALSLATSPSSTPLSGVLRSRRPIDSDEWLQYPSETDADILPRPTSSLSTKAPRPMYSQTFVLFGRRRRITIGTESLASLFRSVFSCCGNQDVPKSRGFAAGVLYDVRDVAVFPLAIFGAFSWWMFR</sequence>
<keyword evidence="8" id="KW-1185">Reference proteome</keyword>
<evidence type="ECO:0000256" key="3">
    <source>
        <dbReference type="ARBA" id="ARBA00022989"/>
    </source>
</evidence>
<dbReference type="Pfam" id="PF00149">
    <property type="entry name" value="Metallophos"/>
    <property type="match status" value="1"/>
</dbReference>
<dbReference type="Proteomes" id="UP001222325">
    <property type="component" value="Unassembled WGS sequence"/>
</dbReference>
<gene>
    <name evidence="7" type="ORF">B0H15DRAFT_864254</name>
</gene>
<dbReference type="GO" id="GO:0005783">
    <property type="term" value="C:endoplasmic reticulum"/>
    <property type="evidence" value="ECO:0007669"/>
    <property type="project" value="TreeGrafter"/>
</dbReference>
<keyword evidence="3 5" id="KW-1133">Transmembrane helix</keyword>
<evidence type="ECO:0000256" key="1">
    <source>
        <dbReference type="ARBA" id="ARBA00004141"/>
    </source>
</evidence>
<evidence type="ECO:0000259" key="6">
    <source>
        <dbReference type="Pfam" id="PF00149"/>
    </source>
</evidence>
<evidence type="ECO:0000256" key="5">
    <source>
        <dbReference type="SAM" id="Phobius"/>
    </source>
</evidence>
<dbReference type="SUPFAM" id="SSF56300">
    <property type="entry name" value="Metallo-dependent phosphatases"/>
    <property type="match status" value="1"/>
</dbReference>
<reference evidence="7" key="1">
    <citation type="submission" date="2023-03" db="EMBL/GenBank/DDBJ databases">
        <title>Massive genome expansion in bonnet fungi (Mycena s.s.) driven by repeated elements and novel gene families across ecological guilds.</title>
        <authorList>
            <consortium name="Lawrence Berkeley National Laboratory"/>
            <person name="Harder C.B."/>
            <person name="Miyauchi S."/>
            <person name="Viragh M."/>
            <person name="Kuo A."/>
            <person name="Thoen E."/>
            <person name="Andreopoulos B."/>
            <person name="Lu D."/>
            <person name="Skrede I."/>
            <person name="Drula E."/>
            <person name="Henrissat B."/>
            <person name="Morin E."/>
            <person name="Kohler A."/>
            <person name="Barry K."/>
            <person name="LaButti K."/>
            <person name="Morin E."/>
            <person name="Salamov A."/>
            <person name="Lipzen A."/>
            <person name="Mereny Z."/>
            <person name="Hegedus B."/>
            <person name="Baldrian P."/>
            <person name="Stursova M."/>
            <person name="Weitz H."/>
            <person name="Taylor A."/>
            <person name="Grigoriev I.V."/>
            <person name="Nagy L.G."/>
            <person name="Martin F."/>
            <person name="Kauserud H."/>
        </authorList>
    </citation>
    <scope>NUCLEOTIDE SEQUENCE</scope>
    <source>
        <strain evidence="7">CBHHK173m</strain>
    </source>
</reference>